<keyword evidence="2" id="KW-0812">Transmembrane</keyword>
<feature type="region of interest" description="Disordered" evidence="1">
    <location>
        <begin position="232"/>
        <end position="258"/>
    </location>
</feature>
<evidence type="ECO:0000313" key="4">
    <source>
        <dbReference type="Proteomes" id="UP001218218"/>
    </source>
</evidence>
<evidence type="ECO:0000256" key="1">
    <source>
        <dbReference type="SAM" id="MobiDB-lite"/>
    </source>
</evidence>
<gene>
    <name evidence="3" type="ORF">DFH08DRAFT_898300</name>
</gene>
<dbReference type="AlphaFoldDB" id="A0AAD6Z7U8"/>
<feature type="compositionally biased region" description="Low complexity" evidence="1">
    <location>
        <begin position="244"/>
        <end position="253"/>
    </location>
</feature>
<evidence type="ECO:0000313" key="3">
    <source>
        <dbReference type="EMBL" id="KAJ7310988.1"/>
    </source>
</evidence>
<evidence type="ECO:0000256" key="2">
    <source>
        <dbReference type="SAM" id="Phobius"/>
    </source>
</evidence>
<feature type="transmembrane region" description="Helical" evidence="2">
    <location>
        <begin position="31"/>
        <end position="53"/>
    </location>
</feature>
<feature type="transmembrane region" description="Helical" evidence="2">
    <location>
        <begin position="106"/>
        <end position="131"/>
    </location>
</feature>
<proteinExistence type="predicted"/>
<protein>
    <submittedName>
        <fullName evidence="3">Uncharacterized protein</fullName>
    </submittedName>
</protein>
<accession>A0AAD6Z7U8</accession>
<comment type="caution">
    <text evidence="3">The sequence shown here is derived from an EMBL/GenBank/DDBJ whole genome shotgun (WGS) entry which is preliminary data.</text>
</comment>
<dbReference type="EMBL" id="JARIHO010000076">
    <property type="protein sequence ID" value="KAJ7310988.1"/>
    <property type="molecule type" value="Genomic_DNA"/>
</dbReference>
<name>A0AAD6Z7U8_9AGAR</name>
<keyword evidence="2" id="KW-1133">Transmembrane helix</keyword>
<feature type="transmembrane region" description="Helical" evidence="2">
    <location>
        <begin position="183"/>
        <end position="202"/>
    </location>
</feature>
<dbReference type="Proteomes" id="UP001218218">
    <property type="component" value="Unassembled WGS sequence"/>
</dbReference>
<reference evidence="3" key="1">
    <citation type="submission" date="2023-03" db="EMBL/GenBank/DDBJ databases">
        <title>Massive genome expansion in bonnet fungi (Mycena s.s.) driven by repeated elements and novel gene families across ecological guilds.</title>
        <authorList>
            <consortium name="Lawrence Berkeley National Laboratory"/>
            <person name="Harder C.B."/>
            <person name="Miyauchi S."/>
            <person name="Viragh M."/>
            <person name="Kuo A."/>
            <person name="Thoen E."/>
            <person name="Andreopoulos B."/>
            <person name="Lu D."/>
            <person name="Skrede I."/>
            <person name="Drula E."/>
            <person name="Henrissat B."/>
            <person name="Morin E."/>
            <person name="Kohler A."/>
            <person name="Barry K."/>
            <person name="LaButti K."/>
            <person name="Morin E."/>
            <person name="Salamov A."/>
            <person name="Lipzen A."/>
            <person name="Mereny Z."/>
            <person name="Hegedus B."/>
            <person name="Baldrian P."/>
            <person name="Stursova M."/>
            <person name="Weitz H."/>
            <person name="Taylor A."/>
            <person name="Grigoriev I.V."/>
            <person name="Nagy L.G."/>
            <person name="Martin F."/>
            <person name="Kauserud H."/>
        </authorList>
    </citation>
    <scope>NUCLEOTIDE SEQUENCE</scope>
    <source>
        <strain evidence="3">CBHHK002</strain>
    </source>
</reference>
<organism evidence="3 4">
    <name type="scientific">Mycena albidolilacea</name>
    <dbReference type="NCBI Taxonomy" id="1033008"/>
    <lineage>
        <taxon>Eukaryota</taxon>
        <taxon>Fungi</taxon>
        <taxon>Dikarya</taxon>
        <taxon>Basidiomycota</taxon>
        <taxon>Agaricomycotina</taxon>
        <taxon>Agaricomycetes</taxon>
        <taxon>Agaricomycetidae</taxon>
        <taxon>Agaricales</taxon>
        <taxon>Marasmiineae</taxon>
        <taxon>Mycenaceae</taxon>
        <taxon>Mycena</taxon>
    </lineage>
</organism>
<keyword evidence="2" id="KW-0472">Membrane</keyword>
<keyword evidence="4" id="KW-1185">Reference proteome</keyword>
<feature type="region of interest" description="Disordered" evidence="1">
    <location>
        <begin position="315"/>
        <end position="345"/>
    </location>
</feature>
<sequence length="365" mass="38771">MPHGFYVAEMTAGGEVSPLFGLLGSTIITNIVWLLGFPVLISMAAYCIAGSWLSYQQRPRSDRPNLLTPLQYGLLFKLLSAPGPASTYEVGAYIARRRPRVPAPAFFTHGFALVVAVLGLTYLISLADLWLHAASTVALLLPPFSPAHGPDPDPDFPHQAFSGGSPPHPAAPRLRGHYPLAPALAYLVLLYAHALLAAVLTLRVACLRSPALSLGPASSTYSSYPRSAHNAEAGVAGQRRDGHTTTTTSMTATYPAPRPPTVLRLAQLHLTDALAPVAARLSSRRTPPVHPHHTPHSLFVEDLNTARVEVGVWAPSESHSSHGGNTGGKAGGKDGGRRKSRWGSTSGEGVFGVYKKVVASRGEIY</sequence>